<accession>A0ABN8ZXC5</accession>
<keyword evidence="3" id="KW-1185">Reference proteome</keyword>
<dbReference type="Proteomes" id="UP001176941">
    <property type="component" value="Chromosome 8"/>
</dbReference>
<gene>
    <name evidence="2" type="ORF">MRATA1EN1_LOCUS27619</name>
</gene>
<feature type="region of interest" description="Disordered" evidence="1">
    <location>
        <begin position="27"/>
        <end position="55"/>
    </location>
</feature>
<sequence length="111" mass="11883">MDLTPLLSRSVASAVDSELLLHLPLEPSLPADPAAHSTAQAGLQPPCPGPQTLLATAPLPNPILSAVSRESRGESRLIHSMRNNGECRYLPFDGDHQQIPIKDACSLEEKL</sequence>
<protein>
    <submittedName>
        <fullName evidence="2">Uncharacterized protein</fullName>
    </submittedName>
</protein>
<evidence type="ECO:0000256" key="1">
    <source>
        <dbReference type="SAM" id="MobiDB-lite"/>
    </source>
</evidence>
<proteinExistence type="predicted"/>
<organism evidence="2 3">
    <name type="scientific">Rangifer tarandus platyrhynchus</name>
    <name type="common">Svalbard reindeer</name>
    <dbReference type="NCBI Taxonomy" id="3082113"/>
    <lineage>
        <taxon>Eukaryota</taxon>
        <taxon>Metazoa</taxon>
        <taxon>Chordata</taxon>
        <taxon>Craniata</taxon>
        <taxon>Vertebrata</taxon>
        <taxon>Euteleostomi</taxon>
        <taxon>Mammalia</taxon>
        <taxon>Eutheria</taxon>
        <taxon>Laurasiatheria</taxon>
        <taxon>Artiodactyla</taxon>
        <taxon>Ruminantia</taxon>
        <taxon>Pecora</taxon>
        <taxon>Cervidae</taxon>
        <taxon>Odocoileinae</taxon>
        <taxon>Rangifer</taxon>
    </lineage>
</organism>
<dbReference type="EMBL" id="OX459944">
    <property type="protein sequence ID" value="CAI9178657.1"/>
    <property type="molecule type" value="Genomic_DNA"/>
</dbReference>
<name>A0ABN8ZXC5_RANTA</name>
<evidence type="ECO:0000313" key="3">
    <source>
        <dbReference type="Proteomes" id="UP001176941"/>
    </source>
</evidence>
<evidence type="ECO:0000313" key="2">
    <source>
        <dbReference type="EMBL" id="CAI9178657.1"/>
    </source>
</evidence>
<reference evidence="2" key="1">
    <citation type="submission" date="2023-04" db="EMBL/GenBank/DDBJ databases">
        <authorList>
            <consortium name="ELIXIR-Norway"/>
        </authorList>
    </citation>
    <scope>NUCLEOTIDE SEQUENCE [LARGE SCALE GENOMIC DNA]</scope>
</reference>